<feature type="compositionally biased region" description="Basic residues" evidence="1">
    <location>
        <begin position="1"/>
        <end position="14"/>
    </location>
</feature>
<evidence type="ECO:0000313" key="3">
    <source>
        <dbReference type="Proteomes" id="UP000078284"/>
    </source>
</evidence>
<comment type="caution">
    <text evidence="2">The sequence shown here is derived from an EMBL/GenBank/DDBJ whole genome shotgun (WGS) entry which is preliminary data.</text>
</comment>
<feature type="region of interest" description="Disordered" evidence="1">
    <location>
        <begin position="1"/>
        <end position="82"/>
    </location>
</feature>
<reference evidence="3" key="1">
    <citation type="journal article" date="2016" name="Proc. Natl. Acad. Sci. U.S.A.">
        <title>Chromosome-level assembly of Arabidopsis thaliana Ler reveals the extent of translocation and inversion polymorphisms.</title>
        <authorList>
            <person name="Zapata L."/>
            <person name="Ding J."/>
            <person name="Willing E.M."/>
            <person name="Hartwig B."/>
            <person name="Bezdan D."/>
            <person name="Jiao W.B."/>
            <person name="Patel V."/>
            <person name="Velikkakam James G."/>
            <person name="Koornneef M."/>
            <person name="Ossowski S."/>
            <person name="Schneeberger K."/>
        </authorList>
    </citation>
    <scope>NUCLEOTIDE SEQUENCE [LARGE SCALE GENOMIC DNA]</scope>
    <source>
        <strain evidence="3">cv. Landsberg erecta</strain>
    </source>
</reference>
<dbReference type="AlphaFoldDB" id="A0A178VLC1"/>
<name>A0A178VLC1_ARATH</name>
<gene>
    <name evidence="2" type="ordered locus">AXX17_At3g35170</name>
</gene>
<protein>
    <submittedName>
        <fullName evidence="2">Uncharacterized protein</fullName>
    </submittedName>
</protein>
<organism evidence="2 3">
    <name type="scientific">Arabidopsis thaliana</name>
    <name type="common">Mouse-ear cress</name>
    <dbReference type="NCBI Taxonomy" id="3702"/>
    <lineage>
        <taxon>Eukaryota</taxon>
        <taxon>Viridiplantae</taxon>
        <taxon>Streptophyta</taxon>
        <taxon>Embryophyta</taxon>
        <taxon>Tracheophyta</taxon>
        <taxon>Spermatophyta</taxon>
        <taxon>Magnoliopsida</taxon>
        <taxon>eudicotyledons</taxon>
        <taxon>Gunneridae</taxon>
        <taxon>Pentapetalae</taxon>
        <taxon>rosids</taxon>
        <taxon>malvids</taxon>
        <taxon>Brassicales</taxon>
        <taxon>Brassicaceae</taxon>
        <taxon>Camelineae</taxon>
        <taxon>Arabidopsis</taxon>
    </lineage>
</organism>
<sequence length="82" mass="9109">MPPLRKKTGLKRRRGTTEEPTTKPIDGGTTEEPRTTEEPSSTEKNLGIEGGGVEEPIPTISPVLEAMEEESEEEEKEEEENE</sequence>
<dbReference type="EMBL" id="LUHQ01000003">
    <property type="protein sequence ID" value="OAP06666.1"/>
    <property type="molecule type" value="Genomic_DNA"/>
</dbReference>
<accession>A0A178VLC1</accession>
<feature type="compositionally biased region" description="Acidic residues" evidence="1">
    <location>
        <begin position="66"/>
        <end position="82"/>
    </location>
</feature>
<evidence type="ECO:0000256" key="1">
    <source>
        <dbReference type="SAM" id="MobiDB-lite"/>
    </source>
</evidence>
<evidence type="ECO:0000313" key="2">
    <source>
        <dbReference type="EMBL" id="OAP06666.1"/>
    </source>
</evidence>
<proteinExistence type="predicted"/>
<dbReference type="Proteomes" id="UP000078284">
    <property type="component" value="Chromosome 3"/>
</dbReference>